<comment type="caution">
    <text evidence="3">The sequence shown here is derived from an EMBL/GenBank/DDBJ whole genome shotgun (WGS) entry which is preliminary data.</text>
</comment>
<dbReference type="GO" id="GO:0009253">
    <property type="term" value="P:peptidoglycan catabolic process"/>
    <property type="evidence" value="ECO:0007669"/>
    <property type="project" value="InterPro"/>
</dbReference>
<dbReference type="GO" id="GO:0008745">
    <property type="term" value="F:N-acetylmuramoyl-L-alanine amidase activity"/>
    <property type="evidence" value="ECO:0007669"/>
    <property type="project" value="InterPro"/>
</dbReference>
<evidence type="ECO:0000313" key="3">
    <source>
        <dbReference type="EMBL" id="PNR99681.1"/>
    </source>
</evidence>
<keyword evidence="1" id="KW-0378">Hydrolase</keyword>
<name>A0A2K1PA70_9BACT</name>
<dbReference type="InterPro" id="IPR002508">
    <property type="entry name" value="MurNAc-LAA_cat"/>
</dbReference>
<dbReference type="SUPFAM" id="SSF53187">
    <property type="entry name" value="Zn-dependent exopeptidases"/>
    <property type="match status" value="1"/>
</dbReference>
<sequence length="455" mass="52238">MSKRVIQRLIIFGFLFLSFTTFAKTLYFQWREVDPAYYFEDGENLYVSLKVISEKSGRTLDVYNDTLIYVKDSKWNVFIFPQNSLAIINSTESIRFYPNDLKVIDGEIYLTTELIAKLINLELFSNDSAVYLNLPLTQVSSIKTIIQKTDARIIIELSSSPEDVGIYPLVNKSGYLIKIKGAEIPDSYYYEEYNNKINYIKAYHYSPTEVWIQVKLNNSADLEELIEENRIILDLSFRDTITLPVLVLDPGHGGIDPGAVGPNQTFEKDITLKVAKRAQELLKPYSVNVYLTRTNDVYVDLHDRAVFSNEKGADLFISLHLNDYPQDSSVYGSEVYYFDFSESTYARRIAYRENLDLNTDKNLIETWVTDKENSLDESEKFANILGSYLNVNGVKFRGVHTAEFAVLAYTRSPAVLFEMEFISNPQVVDEFTNGHYVDVFAEIIKNAVIDFFGLK</sequence>
<dbReference type="Gene3D" id="3.40.630.40">
    <property type="entry name" value="Zn-dependent exopeptidases"/>
    <property type="match status" value="1"/>
</dbReference>
<dbReference type="CDD" id="cd02696">
    <property type="entry name" value="MurNAc-LAA"/>
    <property type="match status" value="1"/>
</dbReference>
<evidence type="ECO:0000256" key="1">
    <source>
        <dbReference type="ARBA" id="ARBA00022801"/>
    </source>
</evidence>
<dbReference type="SMART" id="SM00646">
    <property type="entry name" value="Ami_3"/>
    <property type="match status" value="1"/>
</dbReference>
<keyword evidence="4" id="KW-1185">Reference proteome</keyword>
<dbReference type="AlphaFoldDB" id="A0A2K1PA70"/>
<gene>
    <name evidence="3" type="ORF">X928_06430</name>
</gene>
<proteinExistence type="predicted"/>
<reference evidence="3 4" key="1">
    <citation type="submission" date="2013-12" db="EMBL/GenBank/DDBJ databases">
        <title>Comparative genomics of Petrotoga isolates.</title>
        <authorList>
            <person name="Nesbo C.L."/>
            <person name="Charchuk R."/>
            <person name="Chow K."/>
        </authorList>
    </citation>
    <scope>NUCLEOTIDE SEQUENCE [LARGE SCALE GENOMIC DNA]</scope>
    <source>
        <strain evidence="3 4">DSM 10691</strain>
    </source>
</reference>
<evidence type="ECO:0000313" key="4">
    <source>
        <dbReference type="Proteomes" id="UP000236199"/>
    </source>
</evidence>
<dbReference type="OrthoDB" id="9772024at2"/>
<dbReference type="InterPro" id="IPR050695">
    <property type="entry name" value="N-acetylmuramoyl_amidase_3"/>
</dbReference>
<dbReference type="Pfam" id="PF01520">
    <property type="entry name" value="Amidase_3"/>
    <property type="match status" value="1"/>
</dbReference>
<dbReference type="EMBL" id="AZRM01000029">
    <property type="protein sequence ID" value="PNR99681.1"/>
    <property type="molecule type" value="Genomic_DNA"/>
</dbReference>
<accession>A0A2K1PA70</accession>
<dbReference type="PANTHER" id="PTHR30404:SF0">
    <property type="entry name" value="N-ACETYLMURAMOYL-L-ALANINE AMIDASE AMIC"/>
    <property type="match status" value="1"/>
</dbReference>
<feature type="domain" description="MurNAc-LAA" evidence="2">
    <location>
        <begin position="305"/>
        <end position="449"/>
    </location>
</feature>
<protein>
    <recommendedName>
        <fullName evidence="2">MurNAc-LAA domain-containing protein</fullName>
    </recommendedName>
</protein>
<evidence type="ECO:0000259" key="2">
    <source>
        <dbReference type="SMART" id="SM00646"/>
    </source>
</evidence>
<dbReference type="RefSeq" id="WP_103078957.1">
    <property type="nucleotide sequence ID" value="NZ_AZRM01000029.1"/>
</dbReference>
<dbReference type="PANTHER" id="PTHR30404">
    <property type="entry name" value="N-ACETYLMURAMOYL-L-ALANINE AMIDASE"/>
    <property type="match status" value="1"/>
</dbReference>
<organism evidence="3 4">
    <name type="scientific">Petrotoga miotherma DSM 10691</name>
    <dbReference type="NCBI Taxonomy" id="1434326"/>
    <lineage>
        <taxon>Bacteria</taxon>
        <taxon>Thermotogati</taxon>
        <taxon>Thermotogota</taxon>
        <taxon>Thermotogae</taxon>
        <taxon>Petrotogales</taxon>
        <taxon>Petrotogaceae</taxon>
        <taxon>Petrotoga</taxon>
    </lineage>
</organism>
<dbReference type="Proteomes" id="UP000236199">
    <property type="component" value="Unassembled WGS sequence"/>
</dbReference>
<dbReference type="GO" id="GO:0030288">
    <property type="term" value="C:outer membrane-bounded periplasmic space"/>
    <property type="evidence" value="ECO:0007669"/>
    <property type="project" value="TreeGrafter"/>
</dbReference>